<keyword evidence="3" id="KW-1185">Reference proteome</keyword>
<dbReference type="RefSeq" id="WP_285982611.1">
    <property type="nucleotide sequence ID" value="NZ_JASVDS010000003.1"/>
</dbReference>
<sequence length="287" mass="32799">MRPGDRKPDCGNKLVPSASAERLHRELLQWLPGETLFRLVSRLHRLWGHRTADQTADVLFGRRRQGYQHDFSSGLHEFEQNTAGLLGDVKAIALERTLLRFYRPFLSPAKLDETIAAMASPSVAHLKFRLGLLTSRFRAHHPLKACPACIAEDIATYGWAWWHWDHQYPGVWVCLTHGQRLLESATKTNGVARFQWQLPTLNRQHAWLSRSEAPGPDADEGLSRLGKLVVELIEQREVLHLDGEVLRRIYRQKLIARGLASTSGRLKLALAAQDFLEHVRPLRLRRS</sequence>
<dbReference type="EMBL" id="JASVDS010000003">
    <property type="protein sequence ID" value="MDL5032512.1"/>
    <property type="molecule type" value="Genomic_DNA"/>
</dbReference>
<name>A0ABT7LI15_9BURK</name>
<dbReference type="Proteomes" id="UP001238603">
    <property type="component" value="Unassembled WGS sequence"/>
</dbReference>
<protein>
    <submittedName>
        <fullName evidence="2">TniQ family protein</fullName>
    </submittedName>
</protein>
<proteinExistence type="predicted"/>
<evidence type="ECO:0000259" key="1">
    <source>
        <dbReference type="Pfam" id="PF06527"/>
    </source>
</evidence>
<gene>
    <name evidence="2" type="ORF">QRD43_11420</name>
</gene>
<dbReference type="InterPro" id="IPR009492">
    <property type="entry name" value="TniQ"/>
</dbReference>
<comment type="caution">
    <text evidence="2">The sequence shown here is derived from an EMBL/GenBank/DDBJ whole genome shotgun (WGS) entry which is preliminary data.</text>
</comment>
<evidence type="ECO:0000313" key="3">
    <source>
        <dbReference type="Proteomes" id="UP001238603"/>
    </source>
</evidence>
<reference evidence="2 3" key="1">
    <citation type="submission" date="2023-06" db="EMBL/GenBank/DDBJ databases">
        <title>Pelomonas sp. APW6 16S ribosomal RNA gene genome sequencing and assembly.</title>
        <authorList>
            <person name="Woo H."/>
        </authorList>
    </citation>
    <scope>NUCLEOTIDE SEQUENCE [LARGE SCALE GENOMIC DNA]</scope>
    <source>
        <strain evidence="2 3">APW6</strain>
    </source>
</reference>
<dbReference type="Pfam" id="PF06527">
    <property type="entry name" value="TniQ"/>
    <property type="match status" value="1"/>
</dbReference>
<evidence type="ECO:0000313" key="2">
    <source>
        <dbReference type="EMBL" id="MDL5032512.1"/>
    </source>
</evidence>
<organism evidence="2 3">
    <name type="scientific">Roseateles subflavus</name>
    <dbReference type="NCBI Taxonomy" id="3053353"/>
    <lineage>
        <taxon>Bacteria</taxon>
        <taxon>Pseudomonadati</taxon>
        <taxon>Pseudomonadota</taxon>
        <taxon>Betaproteobacteria</taxon>
        <taxon>Burkholderiales</taxon>
        <taxon>Sphaerotilaceae</taxon>
        <taxon>Roseateles</taxon>
    </lineage>
</organism>
<accession>A0ABT7LI15</accession>
<feature type="domain" description="TniQ" evidence="1">
    <location>
        <begin position="29"/>
        <end position="181"/>
    </location>
</feature>